<dbReference type="GO" id="GO:0003676">
    <property type="term" value="F:nucleic acid binding"/>
    <property type="evidence" value="ECO:0007669"/>
    <property type="project" value="InterPro"/>
</dbReference>
<gene>
    <name evidence="1" type="ORF">RCL2_000065000</name>
</gene>
<evidence type="ECO:0000313" key="2">
    <source>
        <dbReference type="Proteomes" id="UP000615446"/>
    </source>
</evidence>
<protein>
    <submittedName>
        <fullName evidence="1">Uncharacterized protein</fullName>
    </submittedName>
</protein>
<organism evidence="1 2">
    <name type="scientific">Rhizophagus clarus</name>
    <dbReference type="NCBI Taxonomy" id="94130"/>
    <lineage>
        <taxon>Eukaryota</taxon>
        <taxon>Fungi</taxon>
        <taxon>Fungi incertae sedis</taxon>
        <taxon>Mucoromycota</taxon>
        <taxon>Glomeromycotina</taxon>
        <taxon>Glomeromycetes</taxon>
        <taxon>Glomerales</taxon>
        <taxon>Glomeraceae</taxon>
        <taxon>Rhizophagus</taxon>
    </lineage>
</organism>
<reference evidence="1" key="1">
    <citation type="submission" date="2019-10" db="EMBL/GenBank/DDBJ databases">
        <title>Conservation and host-specific expression of non-tandemly repeated heterogenous ribosome RNA gene in arbuscular mycorrhizal fungi.</title>
        <authorList>
            <person name="Maeda T."/>
            <person name="Kobayashi Y."/>
            <person name="Nakagawa T."/>
            <person name="Ezawa T."/>
            <person name="Yamaguchi K."/>
            <person name="Bino T."/>
            <person name="Nishimoto Y."/>
            <person name="Shigenobu S."/>
            <person name="Kawaguchi M."/>
        </authorList>
    </citation>
    <scope>NUCLEOTIDE SEQUENCE</scope>
    <source>
        <strain evidence="1">HR1</strain>
    </source>
</reference>
<accession>A0A8H3KS67</accession>
<comment type="caution">
    <text evidence="1">The sequence shown here is derived from an EMBL/GenBank/DDBJ whole genome shotgun (WGS) entry which is preliminary data.</text>
</comment>
<evidence type="ECO:0000313" key="1">
    <source>
        <dbReference type="EMBL" id="GES73110.1"/>
    </source>
</evidence>
<dbReference type="InterPro" id="IPR036397">
    <property type="entry name" value="RNaseH_sf"/>
</dbReference>
<sequence>MTETHHQAYLEWTLAHRNWTTRKWRRVWHEPEEELNPDCVAVIVKHSPSRMFWCCFSWRGLGPIHFPRGDRIFQEDNALPHYSKVAIAARNDAKIVVLQWQHKALT</sequence>
<dbReference type="AlphaFoldDB" id="A0A8H3KS67"/>
<dbReference type="Proteomes" id="UP000615446">
    <property type="component" value="Unassembled WGS sequence"/>
</dbReference>
<name>A0A8H3KS67_9GLOM</name>
<dbReference type="EMBL" id="BLAL01000005">
    <property type="protein sequence ID" value="GES73110.1"/>
    <property type="molecule type" value="Genomic_DNA"/>
</dbReference>
<proteinExistence type="predicted"/>
<dbReference type="Gene3D" id="3.30.420.10">
    <property type="entry name" value="Ribonuclease H-like superfamily/Ribonuclease H"/>
    <property type="match status" value="1"/>
</dbReference>